<accession>A0A7I7S3R4</accession>
<geneLocation type="plasmid" evidence="2">
    <name>pjcm18538 dna</name>
</geneLocation>
<organism evidence="1 2">
    <name type="scientific">Mycolicibacterium arabiense</name>
    <dbReference type="NCBI Taxonomy" id="1286181"/>
    <lineage>
        <taxon>Bacteria</taxon>
        <taxon>Bacillati</taxon>
        <taxon>Actinomycetota</taxon>
        <taxon>Actinomycetes</taxon>
        <taxon>Mycobacteriales</taxon>
        <taxon>Mycobacteriaceae</taxon>
        <taxon>Mycolicibacterium</taxon>
    </lineage>
</organism>
<dbReference type="AlphaFoldDB" id="A0A7I7S3R4"/>
<name>A0A7I7S3R4_9MYCO</name>
<proteinExistence type="predicted"/>
<keyword evidence="2" id="KW-1185">Reference proteome</keyword>
<sequence>MLNVAAVGRPSPLLDLNLQEIGRLGARALQPSECRRNVEAAAPGGMAVVRKGRIRSQGSCSCGWQGASHVLSAMSVHDALLHVAIARCRPATPLVV</sequence>
<protein>
    <submittedName>
        <fullName evidence="1">Uncharacterized protein</fullName>
    </submittedName>
</protein>
<gene>
    <name evidence="1" type="ORF">MARA_50200</name>
</gene>
<evidence type="ECO:0000313" key="2">
    <source>
        <dbReference type="Proteomes" id="UP000467428"/>
    </source>
</evidence>
<dbReference type="Proteomes" id="UP000467428">
    <property type="component" value="Chromosome"/>
</dbReference>
<evidence type="ECO:0000313" key="1">
    <source>
        <dbReference type="EMBL" id="BBY51552.1"/>
    </source>
</evidence>
<dbReference type="EMBL" id="AP022593">
    <property type="protein sequence ID" value="BBY51552.1"/>
    <property type="molecule type" value="Genomic_DNA"/>
</dbReference>
<dbReference type="KEGG" id="marz:MARA_50200"/>
<dbReference type="RefSeq" id="WP_163922379.1">
    <property type="nucleotide sequence ID" value="NZ_AP022593.1"/>
</dbReference>
<reference evidence="1 2" key="1">
    <citation type="journal article" date="2019" name="Emerg. Microbes Infect.">
        <title>Comprehensive subspecies identification of 175 nontuberculous mycobacteria species based on 7547 genomic profiles.</title>
        <authorList>
            <person name="Matsumoto Y."/>
            <person name="Kinjo T."/>
            <person name="Motooka D."/>
            <person name="Nabeya D."/>
            <person name="Jung N."/>
            <person name="Uechi K."/>
            <person name="Horii T."/>
            <person name="Iida T."/>
            <person name="Fujita J."/>
            <person name="Nakamura S."/>
        </authorList>
    </citation>
    <scope>NUCLEOTIDE SEQUENCE [LARGE SCALE GENOMIC DNA]</scope>
    <source>
        <strain evidence="1 2">JCM 18538</strain>
    </source>
</reference>